<evidence type="ECO:0000256" key="2">
    <source>
        <dbReference type="ARBA" id="ARBA00001966"/>
    </source>
</evidence>
<keyword evidence="5" id="KW-0500">Molybdenum</keyword>
<keyword evidence="7" id="KW-0732">Signal</keyword>
<comment type="cofactor">
    <cofactor evidence="2">
        <name>[4Fe-4S] cluster</name>
        <dbReference type="ChEBI" id="CHEBI:49883"/>
    </cofactor>
</comment>
<dbReference type="CDD" id="cd02794">
    <property type="entry name" value="MopB_CT_DmsA-EC"/>
    <property type="match status" value="1"/>
</dbReference>
<dbReference type="InterPro" id="IPR006311">
    <property type="entry name" value="TAT_signal"/>
</dbReference>
<gene>
    <name evidence="12" type="ORF">SAMN04488136_12832</name>
</gene>
<dbReference type="RefSeq" id="WP_093277794.1">
    <property type="nucleotide sequence ID" value="NZ_FNDD01000028.1"/>
</dbReference>
<dbReference type="InterPro" id="IPR009010">
    <property type="entry name" value="Asp_de-COase-like_dom_sf"/>
</dbReference>
<dbReference type="PANTHER" id="PTHR43742">
    <property type="entry name" value="TRIMETHYLAMINE-N-OXIDE REDUCTASE"/>
    <property type="match status" value="1"/>
</dbReference>
<dbReference type="Pfam" id="PF00384">
    <property type="entry name" value="Molybdopterin"/>
    <property type="match status" value="1"/>
</dbReference>
<dbReference type="InterPro" id="IPR050612">
    <property type="entry name" value="Prok_Mopterin_Oxidored"/>
</dbReference>
<dbReference type="AlphaFoldDB" id="A0A1G8F3J8"/>
<dbReference type="GO" id="GO:0030288">
    <property type="term" value="C:outer membrane-bounded periplasmic space"/>
    <property type="evidence" value="ECO:0007669"/>
    <property type="project" value="TreeGrafter"/>
</dbReference>
<dbReference type="SUPFAM" id="SSF53706">
    <property type="entry name" value="Formate dehydrogenase/DMSO reductase, domains 1-3"/>
    <property type="match status" value="1"/>
</dbReference>
<dbReference type="GO" id="GO:0051539">
    <property type="term" value="F:4 iron, 4 sulfur cluster binding"/>
    <property type="evidence" value="ECO:0007669"/>
    <property type="project" value="UniProtKB-KW"/>
</dbReference>
<evidence type="ECO:0000256" key="6">
    <source>
        <dbReference type="ARBA" id="ARBA00022723"/>
    </source>
</evidence>
<dbReference type="OrthoDB" id="9759518at2"/>
<dbReference type="Gene3D" id="2.40.40.20">
    <property type="match status" value="1"/>
</dbReference>
<evidence type="ECO:0000256" key="8">
    <source>
        <dbReference type="ARBA" id="ARBA00023002"/>
    </source>
</evidence>
<name>A0A1G8F3J8_9VIBR</name>
<dbReference type="SUPFAM" id="SSF50692">
    <property type="entry name" value="ADC-like"/>
    <property type="match status" value="1"/>
</dbReference>
<evidence type="ECO:0000256" key="7">
    <source>
        <dbReference type="ARBA" id="ARBA00022729"/>
    </source>
</evidence>
<dbReference type="PROSITE" id="PS51669">
    <property type="entry name" value="4FE4S_MOW_BIS_MGD"/>
    <property type="match status" value="1"/>
</dbReference>
<keyword evidence="10" id="KW-0411">Iron-sulfur</keyword>
<evidence type="ECO:0000256" key="4">
    <source>
        <dbReference type="ARBA" id="ARBA00022485"/>
    </source>
</evidence>
<evidence type="ECO:0000256" key="3">
    <source>
        <dbReference type="ARBA" id="ARBA00010312"/>
    </source>
</evidence>
<dbReference type="GO" id="GO:0030151">
    <property type="term" value="F:molybdenum ion binding"/>
    <property type="evidence" value="ECO:0007669"/>
    <property type="project" value="InterPro"/>
</dbReference>
<dbReference type="GO" id="GO:0009061">
    <property type="term" value="P:anaerobic respiration"/>
    <property type="evidence" value="ECO:0007669"/>
    <property type="project" value="TreeGrafter"/>
</dbReference>
<evidence type="ECO:0000313" key="13">
    <source>
        <dbReference type="Proteomes" id="UP000198854"/>
    </source>
</evidence>
<keyword evidence="9" id="KW-0408">Iron</keyword>
<dbReference type="InterPro" id="IPR019546">
    <property type="entry name" value="TAT_signal_bac_arc"/>
</dbReference>
<comment type="cofactor">
    <cofactor evidence="1">
        <name>Mo-bis(molybdopterin guanine dinucleotide)</name>
        <dbReference type="ChEBI" id="CHEBI:60539"/>
    </cofactor>
</comment>
<protein>
    <submittedName>
        <fullName evidence="12">Anaerobic dimethyl sulfoxide reductase subunit A</fullName>
    </submittedName>
</protein>
<reference evidence="13" key="1">
    <citation type="submission" date="2016-10" db="EMBL/GenBank/DDBJ databases">
        <authorList>
            <person name="Varghese N."/>
            <person name="Submissions S."/>
        </authorList>
    </citation>
    <scope>NUCLEOTIDE SEQUENCE [LARGE SCALE GENOMIC DNA]</scope>
    <source>
        <strain evidence="13">CGMCC 1.10228</strain>
    </source>
</reference>
<dbReference type="GO" id="GO:0009055">
    <property type="term" value="F:electron transfer activity"/>
    <property type="evidence" value="ECO:0007669"/>
    <property type="project" value="TreeGrafter"/>
</dbReference>
<keyword evidence="4" id="KW-0004">4Fe-4S</keyword>
<evidence type="ECO:0000256" key="9">
    <source>
        <dbReference type="ARBA" id="ARBA00023004"/>
    </source>
</evidence>
<evidence type="ECO:0000259" key="11">
    <source>
        <dbReference type="PROSITE" id="PS51669"/>
    </source>
</evidence>
<comment type="similarity">
    <text evidence="3">Belongs to the prokaryotic molybdopterin-containing oxidoreductase family.</text>
</comment>
<dbReference type="InterPro" id="IPR006656">
    <property type="entry name" value="Mopterin_OxRdtase"/>
</dbReference>
<dbReference type="InterPro" id="IPR011888">
    <property type="entry name" value="Anaer_DMSO_reductase"/>
</dbReference>
<dbReference type="CDD" id="cd02770">
    <property type="entry name" value="MopB_DmsA-EC"/>
    <property type="match status" value="1"/>
</dbReference>
<evidence type="ECO:0000256" key="1">
    <source>
        <dbReference type="ARBA" id="ARBA00001942"/>
    </source>
</evidence>
<dbReference type="InterPro" id="IPR006963">
    <property type="entry name" value="Mopterin_OxRdtase_4Fe-4S_dom"/>
</dbReference>
<dbReference type="PROSITE" id="PS00551">
    <property type="entry name" value="MOLYBDOPTERIN_PROK_1"/>
    <property type="match status" value="1"/>
</dbReference>
<dbReference type="Gene3D" id="3.40.50.740">
    <property type="match status" value="2"/>
</dbReference>
<dbReference type="Gene3D" id="3.40.228.10">
    <property type="entry name" value="Dimethylsulfoxide Reductase, domain 2"/>
    <property type="match status" value="1"/>
</dbReference>
<dbReference type="NCBIfam" id="TIGR02166">
    <property type="entry name" value="dmsA_ynfE"/>
    <property type="match status" value="1"/>
</dbReference>
<dbReference type="Pfam" id="PF01568">
    <property type="entry name" value="Molydop_binding"/>
    <property type="match status" value="1"/>
</dbReference>
<dbReference type="InterPro" id="IPR027467">
    <property type="entry name" value="MopterinOxRdtase_cofactor_BS"/>
</dbReference>
<dbReference type="FunFam" id="2.40.40.20:FF:000010">
    <property type="entry name" value="Anaerobic dimethyl sulfoxide reductase subunit A"/>
    <property type="match status" value="1"/>
</dbReference>
<dbReference type="Pfam" id="PF04879">
    <property type="entry name" value="Molybdop_Fe4S4"/>
    <property type="match status" value="1"/>
</dbReference>
<keyword evidence="8" id="KW-0560">Oxidoreductase</keyword>
<dbReference type="GO" id="GO:0043546">
    <property type="term" value="F:molybdopterin cofactor binding"/>
    <property type="evidence" value="ECO:0007669"/>
    <property type="project" value="InterPro"/>
</dbReference>
<keyword evidence="13" id="KW-1185">Reference proteome</keyword>
<dbReference type="EMBL" id="FNDD01000028">
    <property type="protein sequence ID" value="SDH76657.1"/>
    <property type="molecule type" value="Genomic_DNA"/>
</dbReference>
<organism evidence="12 13">
    <name type="scientific">Vibrio xiamenensis</name>
    <dbReference type="NCBI Taxonomy" id="861298"/>
    <lineage>
        <taxon>Bacteria</taxon>
        <taxon>Pseudomonadati</taxon>
        <taxon>Pseudomonadota</taxon>
        <taxon>Gammaproteobacteria</taxon>
        <taxon>Vibrionales</taxon>
        <taxon>Vibrionaceae</taxon>
        <taxon>Vibrio</taxon>
    </lineage>
</organism>
<dbReference type="NCBIfam" id="TIGR01409">
    <property type="entry name" value="TAT_signal_seq"/>
    <property type="match status" value="1"/>
</dbReference>
<feature type="domain" description="4Fe-4S Mo/W bis-MGD-type" evidence="11">
    <location>
        <begin position="55"/>
        <end position="118"/>
    </location>
</feature>
<dbReference type="STRING" id="861298.SAMN04488136_12832"/>
<evidence type="ECO:0000313" key="12">
    <source>
        <dbReference type="EMBL" id="SDH76657.1"/>
    </source>
</evidence>
<evidence type="ECO:0000256" key="10">
    <source>
        <dbReference type="ARBA" id="ARBA00023014"/>
    </source>
</evidence>
<dbReference type="Proteomes" id="UP000198854">
    <property type="component" value="Unassembled WGS sequence"/>
</dbReference>
<accession>A0A1G8F3J8</accession>
<dbReference type="GO" id="GO:0009389">
    <property type="term" value="F:dimethyl sulfoxide reductase activity"/>
    <property type="evidence" value="ECO:0007669"/>
    <property type="project" value="InterPro"/>
</dbReference>
<dbReference type="SMART" id="SM00926">
    <property type="entry name" value="Molybdop_Fe4S4"/>
    <property type="match status" value="1"/>
</dbReference>
<proteinExistence type="inferred from homology"/>
<keyword evidence="6" id="KW-0479">Metal-binding</keyword>
<sequence length="809" mass="90532">MKKQIKNLLSSKLSRRGFLDASGKTATAAALTSGLSLPFSSIAQAAAPAKSEPEEQVKWSACLVNCGSRCPLKVHVKDDHIVRIDREDGGGDDNVFGEHQIRPCLRGRSNRYKTYNPDRLKYPMKRIGKRGEGKFKRISWDEATTIIADRLKHTIDTYGNEAVYYQYGSGSTGANLHGRSACKRLLNLTGGYLEQHNTYSTAQIGRVEPFIYGTPQGSYLAQIKHSDLVVMFCQNLAETRMSGGGQIQEIYRALEQSQAKVIIIDPRRTDSVVGLNAEWLPIRPGTDSALVAAICHTLVSENLADDAFINQYAVGWDESTLPASAEKNASYKSYILGLKDGEEKTAEWAASITGIPAKRIRQLARELVNAKAAWISQGWGIQRSANGEQASKAIMMLPVITKQFGRQGTNSGNWGYSSKYPVVGFDIKNPVKTSIPCFLWTKAIEEPENMTAKNSYVKGKDKLDVGIKFLWSYSSGVTMNQHSDLNKTHEILSDESKCEFILVWDHHMTSSARYADILLPDVSWLEAEDLINNSYATGPYHYLVRMQQTITPLWENRLNYDVLADIAKKLGIYDQFTEGRTLDQWIEHAYNETRKKRPNLPEFAKTDGMGIVDREVADIESHIALKEFREDPLKNKLTTPSGKIEIYSEQLAKLDQEWELPEGERITPIAEYMPVKEGFGDTETMKKYPLQMTGFHTKRRTHSTYHSVAVLREAVPDEVWMNPIDAQARGLKHGDMAVVFNKRGELLKPVKVTQRIMPGVVAMGEGAWRQTNKDGLDIGGCINTLTTQHPTALAKGNPQHTNLVEIRRA</sequence>
<dbReference type="InterPro" id="IPR006657">
    <property type="entry name" value="MoPterin_dinucl-bd_dom"/>
</dbReference>
<dbReference type="Gene3D" id="2.20.25.90">
    <property type="entry name" value="ADC-like domains"/>
    <property type="match status" value="1"/>
</dbReference>
<evidence type="ECO:0000256" key="5">
    <source>
        <dbReference type="ARBA" id="ARBA00022505"/>
    </source>
</evidence>
<dbReference type="PROSITE" id="PS51318">
    <property type="entry name" value="TAT"/>
    <property type="match status" value="1"/>
</dbReference>
<dbReference type="PANTHER" id="PTHR43742:SF8">
    <property type="entry name" value="ANAEROBIC DIMETHYL SULFOXIDE REDUCTASE, SUBUNIT A"/>
    <property type="match status" value="1"/>
</dbReference>